<feature type="domain" description="N-acetyltransferase" evidence="3">
    <location>
        <begin position="4"/>
        <end position="185"/>
    </location>
</feature>
<comment type="caution">
    <text evidence="4">The sequence shown here is derived from an EMBL/GenBank/DDBJ whole genome shotgun (WGS) entry which is preliminary data.</text>
</comment>
<dbReference type="PANTHER" id="PTHR43877">
    <property type="entry name" value="AMINOALKYLPHOSPHONATE N-ACETYLTRANSFERASE-RELATED-RELATED"/>
    <property type="match status" value="1"/>
</dbReference>
<dbReference type="CDD" id="cd04301">
    <property type="entry name" value="NAT_SF"/>
    <property type="match status" value="1"/>
</dbReference>
<dbReference type="PROSITE" id="PS51186">
    <property type="entry name" value="GNAT"/>
    <property type="match status" value="1"/>
</dbReference>
<dbReference type="Pfam" id="PF00583">
    <property type="entry name" value="Acetyltransf_1"/>
    <property type="match status" value="1"/>
</dbReference>
<dbReference type="GO" id="GO:0016747">
    <property type="term" value="F:acyltransferase activity, transferring groups other than amino-acyl groups"/>
    <property type="evidence" value="ECO:0007669"/>
    <property type="project" value="InterPro"/>
</dbReference>
<dbReference type="InterPro" id="IPR000182">
    <property type="entry name" value="GNAT_dom"/>
</dbReference>
<organism evidence="4 5">
    <name type="scientific">Phytomonospora endophytica</name>
    <dbReference type="NCBI Taxonomy" id="714109"/>
    <lineage>
        <taxon>Bacteria</taxon>
        <taxon>Bacillati</taxon>
        <taxon>Actinomycetota</taxon>
        <taxon>Actinomycetes</taxon>
        <taxon>Micromonosporales</taxon>
        <taxon>Micromonosporaceae</taxon>
        <taxon>Phytomonospora</taxon>
    </lineage>
</organism>
<evidence type="ECO:0000259" key="3">
    <source>
        <dbReference type="PROSITE" id="PS51186"/>
    </source>
</evidence>
<gene>
    <name evidence="4" type="ORF">HNR73_000401</name>
</gene>
<evidence type="ECO:0000313" key="5">
    <source>
        <dbReference type="Proteomes" id="UP000548476"/>
    </source>
</evidence>
<proteinExistence type="predicted"/>
<dbReference type="Proteomes" id="UP000548476">
    <property type="component" value="Unassembled WGS sequence"/>
</dbReference>
<keyword evidence="2" id="KW-0012">Acyltransferase</keyword>
<evidence type="ECO:0000313" key="4">
    <source>
        <dbReference type="EMBL" id="MBB6032559.1"/>
    </source>
</evidence>
<dbReference type="AlphaFoldDB" id="A0A841FIT7"/>
<evidence type="ECO:0000256" key="2">
    <source>
        <dbReference type="ARBA" id="ARBA00023315"/>
    </source>
</evidence>
<dbReference type="RefSeq" id="WP_184785445.1">
    <property type="nucleotide sequence ID" value="NZ_BONT01000039.1"/>
</dbReference>
<evidence type="ECO:0000256" key="1">
    <source>
        <dbReference type="ARBA" id="ARBA00022679"/>
    </source>
</evidence>
<protein>
    <submittedName>
        <fullName evidence="4">GNAT superfamily N-acetyltransferase</fullName>
    </submittedName>
</protein>
<keyword evidence="5" id="KW-1185">Reference proteome</keyword>
<keyword evidence="1 4" id="KW-0808">Transferase</keyword>
<dbReference type="InterPro" id="IPR050832">
    <property type="entry name" value="Bact_Acetyltransf"/>
</dbReference>
<reference evidence="4 5" key="1">
    <citation type="submission" date="2020-08" db="EMBL/GenBank/DDBJ databases">
        <title>Genomic Encyclopedia of Type Strains, Phase IV (KMG-IV): sequencing the most valuable type-strain genomes for metagenomic binning, comparative biology and taxonomic classification.</title>
        <authorList>
            <person name="Goeker M."/>
        </authorList>
    </citation>
    <scope>NUCLEOTIDE SEQUENCE [LARGE SCALE GENOMIC DNA]</scope>
    <source>
        <strain evidence="4 5">YIM 65646</strain>
    </source>
</reference>
<dbReference type="PANTHER" id="PTHR43877:SF1">
    <property type="entry name" value="ACETYLTRANSFERASE"/>
    <property type="match status" value="1"/>
</dbReference>
<sequence length="205" mass="22334">MALGFVRPARAEDAAEIARLQLLTWRTAYTRLIPPHILDRLDKSWLTDRWLAAVASPPTPGHHVLVAVEQSEPGARAVGFAAIGPADDDTAAPTDPHRQERPAGPLAAITDLLVEPRFGRRGHGSRLLSAAMAHWSDDGFASAWAWAFAEDPATTGFLQSAGWEFDGATRGLDMDGVVVVQRRLHVSVPEREGEVRLRSTRDHEG</sequence>
<name>A0A841FIT7_9ACTN</name>
<dbReference type="Gene3D" id="3.40.630.30">
    <property type="match status" value="1"/>
</dbReference>
<dbReference type="EMBL" id="JACHGT010000001">
    <property type="protein sequence ID" value="MBB6032559.1"/>
    <property type="molecule type" value="Genomic_DNA"/>
</dbReference>
<accession>A0A841FIT7</accession>
<dbReference type="SUPFAM" id="SSF55729">
    <property type="entry name" value="Acyl-CoA N-acyltransferases (Nat)"/>
    <property type="match status" value="1"/>
</dbReference>
<dbReference type="InterPro" id="IPR016181">
    <property type="entry name" value="Acyl_CoA_acyltransferase"/>
</dbReference>